<dbReference type="Pfam" id="PF08680">
    <property type="entry name" value="DUF1779"/>
    <property type="match status" value="1"/>
</dbReference>
<dbReference type="Proteomes" id="UP000481043">
    <property type="component" value="Unassembled WGS sequence"/>
</dbReference>
<dbReference type="InterPro" id="IPR014794">
    <property type="entry name" value="DUF1779"/>
</dbReference>
<accession>A0A6M0QC16</accession>
<dbReference type="Gene3D" id="3.30.360.40">
    <property type="entry name" value="YwmB-like"/>
    <property type="match status" value="1"/>
</dbReference>
<gene>
    <name evidence="1" type="ORF">G4D63_19275</name>
</gene>
<dbReference type="RefSeq" id="WP_163181722.1">
    <property type="nucleotide sequence ID" value="NZ_JAAIWM010000010.1"/>
</dbReference>
<organism evidence="1 2">
    <name type="scientific">Bacillus mesophilus</name>
    <dbReference type="NCBI Taxonomy" id="1808955"/>
    <lineage>
        <taxon>Bacteria</taxon>
        <taxon>Bacillati</taxon>
        <taxon>Bacillota</taxon>
        <taxon>Bacilli</taxon>
        <taxon>Bacillales</taxon>
        <taxon>Bacillaceae</taxon>
        <taxon>Bacillus</taxon>
    </lineage>
</organism>
<dbReference type="SUPFAM" id="SSF143842">
    <property type="entry name" value="YwmB-like"/>
    <property type="match status" value="1"/>
</dbReference>
<name>A0A6M0QC16_9BACI</name>
<sequence>MKLIGMVLSMFVLFNIIPNSQNQMVEIVEMAEGQGITINSWKIYMQEAVLYASTDKEAKQKVNELKTYAQDFEFYIDKQEHHEDHYQLMGEKTGDVDAINEVAIITVYEDDHNKRISLSFEITGNEWSSDTWNYLKRTYKEQVKNPNVYYSVYGSKAINNSLNISDEAGHILDYLEAEPIEGMTEEDFISISAYKEDWEMEIKTNGNKAFNVQIGLRANPETNQFDIAIGTPIITSGY</sequence>
<protein>
    <recommendedName>
        <fullName evidence="3">YwmB family TATA-box binding protein</fullName>
    </recommendedName>
</protein>
<evidence type="ECO:0008006" key="3">
    <source>
        <dbReference type="Google" id="ProtNLM"/>
    </source>
</evidence>
<proteinExistence type="predicted"/>
<evidence type="ECO:0000313" key="2">
    <source>
        <dbReference type="Proteomes" id="UP000481043"/>
    </source>
</evidence>
<reference evidence="1 2" key="1">
    <citation type="submission" date="2020-02" db="EMBL/GenBank/DDBJ databases">
        <title>Bacillus aquiflavi sp. nov., isolated from yellow water of strong flavor Chinese baijiu in Yibin region of China.</title>
        <authorList>
            <person name="Xie J."/>
        </authorList>
    </citation>
    <scope>NUCLEOTIDE SEQUENCE [LARGE SCALE GENOMIC DNA]</scope>
    <source>
        <strain evidence="1 2">SA4</strain>
    </source>
</reference>
<comment type="caution">
    <text evidence="1">The sequence shown here is derived from an EMBL/GenBank/DDBJ whole genome shotgun (WGS) entry which is preliminary data.</text>
</comment>
<dbReference type="InterPro" id="IPR036209">
    <property type="entry name" value="YwmB-like_sf"/>
</dbReference>
<dbReference type="EMBL" id="JAAIWM010000010">
    <property type="protein sequence ID" value="NEY73855.1"/>
    <property type="molecule type" value="Genomic_DNA"/>
</dbReference>
<dbReference type="AlphaFoldDB" id="A0A6M0QC16"/>
<dbReference type="Gene3D" id="3.30.2030.10">
    <property type="entry name" value="YwmB-like"/>
    <property type="match status" value="1"/>
</dbReference>
<evidence type="ECO:0000313" key="1">
    <source>
        <dbReference type="EMBL" id="NEY73855.1"/>
    </source>
</evidence>
<keyword evidence="2" id="KW-1185">Reference proteome</keyword>